<evidence type="ECO:0000259" key="2">
    <source>
        <dbReference type="Pfam" id="PF06568"/>
    </source>
</evidence>
<organism evidence="3 4">
    <name type="scientific">Sinorhizobium kummerowiae</name>
    <dbReference type="NCBI Taxonomy" id="158892"/>
    <lineage>
        <taxon>Bacteria</taxon>
        <taxon>Pseudomonadati</taxon>
        <taxon>Pseudomonadota</taxon>
        <taxon>Alphaproteobacteria</taxon>
        <taxon>Hyphomicrobiales</taxon>
        <taxon>Rhizobiaceae</taxon>
        <taxon>Sinorhizobium/Ensifer group</taxon>
        <taxon>Sinorhizobium</taxon>
    </lineage>
</organism>
<reference evidence="3 4" key="1">
    <citation type="submission" date="2023-03" db="EMBL/GenBank/DDBJ databases">
        <authorList>
            <person name="Menendez E."/>
            <person name="Kaur S."/>
            <person name="Flores-Felix J.D."/>
            <person name="diCenzo G.C."/>
            <person name="Peix A."/>
            <person name="Velazquez E."/>
        </authorList>
    </citation>
    <scope>NUCLEOTIDE SEQUENCE [LARGE SCALE GENOMIC DNA]</scope>
    <source>
        <strain evidence="3 4">CCBAU 71714</strain>
    </source>
</reference>
<sequence>MVMTMGAIDAIRPSERNPPPPARFGIDSRSGAGNVLSRLWQLYCKLASKRRSRLALDELSTHLLDDIGVSEKEARRESAVPFWR</sequence>
<feature type="region of interest" description="Disordered" evidence="1">
    <location>
        <begin position="1"/>
        <end position="27"/>
    </location>
</feature>
<dbReference type="RefSeq" id="WP_003531399.1">
    <property type="nucleotide sequence ID" value="NZ_CP120365.1"/>
</dbReference>
<name>A0ABY8TDF7_9HYPH</name>
<accession>A0ABY8TDF7</accession>
<feature type="domain" description="YjiS-like" evidence="2">
    <location>
        <begin position="39"/>
        <end position="75"/>
    </location>
</feature>
<protein>
    <submittedName>
        <fullName evidence="3">DUF1127 domain-containing protein</fullName>
    </submittedName>
</protein>
<keyword evidence="4" id="KW-1185">Reference proteome</keyword>
<proteinExistence type="predicted"/>
<evidence type="ECO:0000256" key="1">
    <source>
        <dbReference type="SAM" id="MobiDB-lite"/>
    </source>
</evidence>
<gene>
    <name evidence="3" type="ORF">PZL22_002029</name>
</gene>
<dbReference type="EMBL" id="CP120365">
    <property type="protein sequence ID" value="WHS94315.1"/>
    <property type="molecule type" value="Genomic_DNA"/>
</dbReference>
<evidence type="ECO:0000313" key="4">
    <source>
        <dbReference type="Proteomes" id="UP001233264"/>
    </source>
</evidence>
<dbReference type="InterPro" id="IPR009506">
    <property type="entry name" value="YjiS-like"/>
</dbReference>
<dbReference type="Proteomes" id="UP001233264">
    <property type="component" value="Chromosome"/>
</dbReference>
<dbReference type="Pfam" id="PF06568">
    <property type="entry name" value="YjiS-like"/>
    <property type="match status" value="1"/>
</dbReference>
<evidence type="ECO:0000313" key="3">
    <source>
        <dbReference type="EMBL" id="WHS94315.1"/>
    </source>
</evidence>